<gene>
    <name evidence="1" type="primary">gph</name>
</gene>
<dbReference type="Gene3D" id="1.10.150.240">
    <property type="entry name" value="Putative phosphatase, domain 2"/>
    <property type="match status" value="1"/>
</dbReference>
<reference evidence="1" key="1">
    <citation type="journal article" date="2005" name="Environ. Microbiol.">
        <title>Lateral gene transfer and phylogenetic assignment of environmental fosmid clones.</title>
        <authorList>
            <person name="Nesbo C.L."/>
            <person name="Boucher Y."/>
            <person name="Dlutek M."/>
            <person name="Doolittle F.W."/>
        </authorList>
    </citation>
    <scope>NUCLEOTIDE SEQUENCE</scope>
</reference>
<dbReference type="InterPro" id="IPR006439">
    <property type="entry name" value="HAD-SF_hydro_IA"/>
</dbReference>
<dbReference type="Gene3D" id="3.40.50.1000">
    <property type="entry name" value="HAD superfamily/HAD-like"/>
    <property type="match status" value="1"/>
</dbReference>
<protein>
    <submittedName>
        <fullName evidence="1">Hydrolase, haloacid dehalogenase-like family</fullName>
    </submittedName>
</protein>
<proteinExistence type="predicted"/>
<accession>Q2YZM7</accession>
<dbReference type="EMBL" id="AJ937768">
    <property type="protein sequence ID" value="CAI78671.1"/>
    <property type="molecule type" value="Genomic_DNA"/>
</dbReference>
<keyword evidence="1" id="KW-0378">Hydrolase</keyword>
<dbReference type="PANTHER" id="PTHR43434:SF1">
    <property type="entry name" value="PHOSPHOGLYCOLATE PHOSPHATASE"/>
    <property type="match status" value="1"/>
</dbReference>
<dbReference type="SUPFAM" id="SSF56784">
    <property type="entry name" value="HAD-like"/>
    <property type="match status" value="1"/>
</dbReference>
<dbReference type="SFLD" id="SFLDG01129">
    <property type="entry name" value="C1.5:_HAD__Beta-PGM__Phosphata"/>
    <property type="match status" value="1"/>
</dbReference>
<dbReference type="Pfam" id="PF13419">
    <property type="entry name" value="HAD_2"/>
    <property type="match status" value="1"/>
</dbReference>
<dbReference type="PANTHER" id="PTHR43434">
    <property type="entry name" value="PHOSPHOGLYCOLATE PHOSPHATASE"/>
    <property type="match status" value="1"/>
</dbReference>
<dbReference type="InterPro" id="IPR036412">
    <property type="entry name" value="HAD-like_sf"/>
</dbReference>
<organism evidence="1">
    <name type="scientific">uncultured delta proteobacterium</name>
    <dbReference type="NCBI Taxonomy" id="34034"/>
    <lineage>
        <taxon>Bacteria</taxon>
        <taxon>Deltaproteobacteria</taxon>
        <taxon>environmental samples</taxon>
    </lineage>
</organism>
<dbReference type="SFLD" id="SFLDS00003">
    <property type="entry name" value="Haloacid_Dehalogenase"/>
    <property type="match status" value="1"/>
</dbReference>
<dbReference type="NCBIfam" id="TIGR01549">
    <property type="entry name" value="HAD-SF-IA-v1"/>
    <property type="match status" value="1"/>
</dbReference>
<dbReference type="InterPro" id="IPR023198">
    <property type="entry name" value="PGP-like_dom2"/>
</dbReference>
<evidence type="ECO:0000313" key="1">
    <source>
        <dbReference type="EMBL" id="CAI78671.1"/>
    </source>
</evidence>
<dbReference type="GO" id="GO:0008967">
    <property type="term" value="F:phosphoglycolate phosphatase activity"/>
    <property type="evidence" value="ECO:0007669"/>
    <property type="project" value="TreeGrafter"/>
</dbReference>
<dbReference type="InterPro" id="IPR050155">
    <property type="entry name" value="HAD-like_hydrolase_sf"/>
</dbReference>
<sequence length="224" mass="24871">MGFLKIRGNIVKAVIFDFDGTLAKLNIDFQYMRKEVLHIASSYGIGTNLLEIKFVLEMINSVSDKLNLKSTQESENFKKEAMNFIENLEIRAAEDGELFYKTKELLTFLKANGLSTAVVSRNCEKAICLVFPDILKYCDAVVCRDKIANVKPHPQHLHTAINIIRASPPCTLMIGDHPLDIETGRNAGTFTAGVLTGHHLEDDFLKAGADLVLSEAADLIEMIT</sequence>
<dbReference type="GO" id="GO:0006281">
    <property type="term" value="P:DNA repair"/>
    <property type="evidence" value="ECO:0007669"/>
    <property type="project" value="TreeGrafter"/>
</dbReference>
<dbReference type="InterPro" id="IPR041492">
    <property type="entry name" value="HAD_2"/>
</dbReference>
<dbReference type="InterPro" id="IPR023214">
    <property type="entry name" value="HAD_sf"/>
</dbReference>
<dbReference type="AlphaFoldDB" id="Q2YZM7"/>
<name>Q2YZM7_9DELT</name>